<gene>
    <name evidence="3" type="ORF">PSANT_04787</name>
</gene>
<evidence type="ECO:0000256" key="1">
    <source>
        <dbReference type="SAM" id="MobiDB-lite"/>
    </source>
</evidence>
<evidence type="ECO:0000313" key="3">
    <source>
        <dbReference type="EMBL" id="SPO47100.1"/>
    </source>
</evidence>
<keyword evidence="4" id="KW-1185">Reference proteome</keyword>
<dbReference type="SUPFAM" id="SSF110916">
    <property type="entry name" value="Peptidyl-tRNA hydrolase domain-like"/>
    <property type="match status" value="1"/>
</dbReference>
<dbReference type="EMBL" id="OOIQ01000012">
    <property type="protein sequence ID" value="SPO47100.1"/>
    <property type="molecule type" value="Genomic_DNA"/>
</dbReference>
<comment type="caution">
    <text evidence="3">The sequence shown here is derived from an EMBL/GenBank/DDBJ whole genome shotgun (WGS) entry which is preliminary data.</text>
</comment>
<protein>
    <recommendedName>
        <fullName evidence="2">Prokaryotic-type class I peptide chain release factors domain-containing protein</fullName>
    </recommendedName>
</protein>
<feature type="region of interest" description="Disordered" evidence="1">
    <location>
        <begin position="192"/>
        <end position="229"/>
    </location>
</feature>
<reference evidence="3" key="1">
    <citation type="submission" date="2018-03" db="EMBL/GenBank/DDBJ databases">
        <authorList>
            <person name="Guldener U."/>
        </authorList>
    </citation>
    <scope>NUCLEOTIDE SEQUENCE [LARGE SCALE GENOMIC DNA]</scope>
    <source>
        <strain evidence="3">ATCC34888</strain>
    </source>
</reference>
<feature type="domain" description="Prokaryotic-type class I peptide chain release factors" evidence="2">
    <location>
        <begin position="78"/>
        <end position="224"/>
    </location>
</feature>
<dbReference type="Gene3D" id="3.30.160.20">
    <property type="match status" value="1"/>
</dbReference>
<dbReference type="InterPro" id="IPR052104">
    <property type="entry name" value="Mito_Release_Factor_mL62"/>
</dbReference>
<dbReference type="Pfam" id="PF00472">
    <property type="entry name" value="RF-1"/>
    <property type="match status" value="1"/>
</dbReference>
<dbReference type="GO" id="GO:0016150">
    <property type="term" value="F:translation release factor activity, codon nonspecific"/>
    <property type="evidence" value="ECO:0007669"/>
    <property type="project" value="TreeGrafter"/>
</dbReference>
<dbReference type="GO" id="GO:0070126">
    <property type="term" value="P:mitochondrial translational termination"/>
    <property type="evidence" value="ECO:0007669"/>
    <property type="project" value="TreeGrafter"/>
</dbReference>
<dbReference type="FunFam" id="3.30.160.20:FF:000046">
    <property type="entry name" value="Peptidyl-tRNA hydrolase ICT1"/>
    <property type="match status" value="1"/>
</dbReference>
<dbReference type="Proteomes" id="UP000325008">
    <property type="component" value="Unassembled WGS sequence"/>
</dbReference>
<dbReference type="GO" id="GO:0004045">
    <property type="term" value="F:peptidyl-tRNA hydrolase activity"/>
    <property type="evidence" value="ECO:0007669"/>
    <property type="project" value="TreeGrafter"/>
</dbReference>
<dbReference type="OrthoDB" id="270639at2759"/>
<dbReference type="PANTHER" id="PTHR11075:SF54">
    <property type="entry name" value="LARGE RIBOSOMAL SUBUNIT PROTEIN ML62"/>
    <property type="match status" value="1"/>
</dbReference>
<dbReference type="InterPro" id="IPR000352">
    <property type="entry name" value="Pep_chain_release_fac_I"/>
</dbReference>
<accession>A0A5C3FSE6</accession>
<sequence>MSGRGHLVRSIMLASPSRSMCMARRALGIAQPVEQAKTLPAFLVAARAFGSTVPCRNADGSDDEMEARRRWVSAFEPIQLRRNDLDVTFSRSSGPGGQNVNKLNTKANVRLDLSQAGAHAHESLDAAHPRKWLTRDIVSRIAKGSPYYVASDHSMLVTSMRHRTQEANVQDALDKMHAHILELAQDGLVGETSQEQRDRVKRLQQAEARRKKTNKIKRADVKSGRKFKG</sequence>
<dbReference type="AlphaFoldDB" id="A0A5C3FSE6"/>
<dbReference type="GO" id="GO:0005762">
    <property type="term" value="C:mitochondrial large ribosomal subunit"/>
    <property type="evidence" value="ECO:0007669"/>
    <property type="project" value="TreeGrafter"/>
</dbReference>
<organism evidence="3 4">
    <name type="scientific">Pseudozyma antarctica</name>
    <name type="common">Yeast</name>
    <name type="synonym">Candida antarctica</name>
    <dbReference type="NCBI Taxonomy" id="84753"/>
    <lineage>
        <taxon>Eukaryota</taxon>
        <taxon>Fungi</taxon>
        <taxon>Dikarya</taxon>
        <taxon>Basidiomycota</taxon>
        <taxon>Ustilaginomycotina</taxon>
        <taxon>Ustilaginomycetes</taxon>
        <taxon>Ustilaginales</taxon>
        <taxon>Ustilaginaceae</taxon>
        <taxon>Moesziomyces</taxon>
    </lineage>
</organism>
<evidence type="ECO:0000259" key="2">
    <source>
        <dbReference type="Pfam" id="PF00472"/>
    </source>
</evidence>
<evidence type="ECO:0000313" key="4">
    <source>
        <dbReference type="Proteomes" id="UP000325008"/>
    </source>
</evidence>
<name>A0A5C3FSE6_PSEA2</name>
<proteinExistence type="predicted"/>
<dbReference type="PANTHER" id="PTHR11075">
    <property type="entry name" value="PEPTIDE CHAIN RELEASE FACTOR"/>
    <property type="match status" value="1"/>
</dbReference>